<dbReference type="PANTHER" id="PTHR12668">
    <property type="entry name" value="TRANSMEMBRANE PROTEIN 14, 15"/>
    <property type="match status" value="1"/>
</dbReference>
<dbReference type="GeneID" id="2873443"/>
<keyword evidence="4 6" id="KW-1133">Transmembrane helix</keyword>
<dbReference type="Proteomes" id="UP000000560">
    <property type="component" value="Chromosome II"/>
</dbReference>
<dbReference type="VEuPathDB" id="FungiDB:AN4020"/>
<evidence type="ECO:0000313" key="8">
    <source>
        <dbReference type="Proteomes" id="UP000000560"/>
    </source>
</evidence>
<reference evidence="8" key="1">
    <citation type="journal article" date="2005" name="Nature">
        <title>Sequencing of Aspergillus nidulans and comparative analysis with A. fumigatus and A. oryzae.</title>
        <authorList>
            <person name="Galagan J.E."/>
            <person name="Calvo S.E."/>
            <person name="Cuomo C."/>
            <person name="Ma L.J."/>
            <person name="Wortman J.R."/>
            <person name="Batzoglou S."/>
            <person name="Lee S.I."/>
            <person name="Basturkmen M."/>
            <person name="Spevak C.C."/>
            <person name="Clutterbuck J."/>
            <person name="Kapitonov V."/>
            <person name="Jurka J."/>
            <person name="Scazzocchio C."/>
            <person name="Farman M."/>
            <person name="Butler J."/>
            <person name="Purcell S."/>
            <person name="Harris S."/>
            <person name="Braus G.H."/>
            <person name="Draht O."/>
            <person name="Busch S."/>
            <person name="D'Enfert C."/>
            <person name="Bouchier C."/>
            <person name="Goldman G.H."/>
            <person name="Bell-Pedersen D."/>
            <person name="Griffiths-Jones S."/>
            <person name="Doonan J.H."/>
            <person name="Yu J."/>
            <person name="Vienken K."/>
            <person name="Pain A."/>
            <person name="Freitag M."/>
            <person name="Selker E.U."/>
            <person name="Archer D.B."/>
            <person name="Penalva M.A."/>
            <person name="Oakley B.R."/>
            <person name="Momany M."/>
            <person name="Tanaka T."/>
            <person name="Kumagai T."/>
            <person name="Asai K."/>
            <person name="Machida M."/>
            <person name="Nierman W.C."/>
            <person name="Denning D.W."/>
            <person name="Caddick M."/>
            <person name="Hynes M."/>
            <person name="Paoletti M."/>
            <person name="Fischer R."/>
            <person name="Miller B."/>
            <person name="Dyer P."/>
            <person name="Sachs M.S."/>
            <person name="Osmani S.A."/>
            <person name="Birren B.W."/>
        </authorList>
    </citation>
    <scope>NUCLEOTIDE SEQUENCE [LARGE SCALE GENOMIC DNA]</scope>
    <source>
        <strain evidence="8">FGSC A4 / ATCC 38163 / CBS 112.46 / NRRL 194 / M139</strain>
    </source>
</reference>
<evidence type="ECO:0000256" key="5">
    <source>
        <dbReference type="ARBA" id="ARBA00023136"/>
    </source>
</evidence>
<dbReference type="HOGENOM" id="CLU_096652_3_0_1"/>
<dbReference type="KEGG" id="ani:ANIA_04020"/>
<dbReference type="InParanoid" id="Q5B610"/>
<sequence>MSQATPTTSALTLSLLTSLGGIIGYSRTGSVPSIIAGLSVGTLYLFSFLRLRSGQTYGEEIGLLASVVLGGASIPRAIRLRKLVPVVLSFLAIYGIVVFGGAVRRKV</sequence>
<accession>C8V5P6</accession>
<dbReference type="GO" id="GO:0016020">
    <property type="term" value="C:membrane"/>
    <property type="evidence" value="ECO:0007669"/>
    <property type="project" value="UniProtKB-SubCell"/>
</dbReference>
<evidence type="ECO:0000256" key="2">
    <source>
        <dbReference type="ARBA" id="ARBA00007590"/>
    </source>
</evidence>
<evidence type="ECO:0000313" key="7">
    <source>
        <dbReference type="EMBL" id="CBF74871.1"/>
    </source>
</evidence>
<dbReference type="EMBL" id="BN001302">
    <property type="protein sequence ID" value="CBF74871.1"/>
    <property type="molecule type" value="Genomic_DNA"/>
</dbReference>
<gene>
    <name evidence="7" type="ORF">ANIA_04020</name>
</gene>
<keyword evidence="5 6" id="KW-0472">Membrane</keyword>
<dbReference type="PANTHER" id="PTHR12668:SF15">
    <property type="entry name" value="UPF0136 DOMAIN PROTEIN (AFU_ORTHOLOGUE AFUA_1G03720)"/>
    <property type="match status" value="1"/>
</dbReference>
<feature type="transmembrane region" description="Helical" evidence="6">
    <location>
        <begin position="30"/>
        <end position="49"/>
    </location>
</feature>
<evidence type="ECO:0000256" key="4">
    <source>
        <dbReference type="ARBA" id="ARBA00022989"/>
    </source>
</evidence>
<keyword evidence="8" id="KW-1185">Reference proteome</keyword>
<evidence type="ECO:0000256" key="6">
    <source>
        <dbReference type="SAM" id="Phobius"/>
    </source>
</evidence>
<reference evidence="8" key="2">
    <citation type="journal article" date="2009" name="Fungal Genet. Biol.">
        <title>The 2008 update of the Aspergillus nidulans genome annotation: a community effort.</title>
        <authorList>
            <person name="Wortman J.R."/>
            <person name="Gilsenan J.M."/>
            <person name="Joardar V."/>
            <person name="Deegan J."/>
            <person name="Clutterbuck J."/>
            <person name="Andersen M.R."/>
            <person name="Archer D."/>
            <person name="Bencina M."/>
            <person name="Braus G."/>
            <person name="Coutinho P."/>
            <person name="von Dohren H."/>
            <person name="Doonan J."/>
            <person name="Driessen A.J."/>
            <person name="Durek P."/>
            <person name="Espeso E."/>
            <person name="Fekete E."/>
            <person name="Flipphi M."/>
            <person name="Estrada C.G."/>
            <person name="Geysens S."/>
            <person name="Goldman G."/>
            <person name="de Groot P.W."/>
            <person name="Hansen K."/>
            <person name="Harris S.D."/>
            <person name="Heinekamp T."/>
            <person name="Helmstaedt K."/>
            <person name="Henrissat B."/>
            <person name="Hofmann G."/>
            <person name="Homan T."/>
            <person name="Horio T."/>
            <person name="Horiuchi H."/>
            <person name="James S."/>
            <person name="Jones M."/>
            <person name="Karaffa L."/>
            <person name="Karanyi Z."/>
            <person name="Kato M."/>
            <person name="Keller N."/>
            <person name="Kelly D.E."/>
            <person name="Kiel J.A."/>
            <person name="Kim J.M."/>
            <person name="van der Klei I.J."/>
            <person name="Klis F.M."/>
            <person name="Kovalchuk A."/>
            <person name="Krasevec N."/>
            <person name="Kubicek C.P."/>
            <person name="Liu B."/>
            <person name="Maccabe A."/>
            <person name="Meyer V."/>
            <person name="Mirabito P."/>
            <person name="Miskei M."/>
            <person name="Mos M."/>
            <person name="Mullins J."/>
            <person name="Nelson D.R."/>
            <person name="Nielsen J."/>
            <person name="Oakley B.R."/>
            <person name="Osmani S.A."/>
            <person name="Pakula T."/>
            <person name="Paszewski A."/>
            <person name="Paulsen I."/>
            <person name="Pilsyk S."/>
            <person name="Pocsi I."/>
            <person name="Punt P.J."/>
            <person name="Ram A.F."/>
            <person name="Ren Q."/>
            <person name="Robellet X."/>
            <person name="Robson G."/>
            <person name="Seiboth B."/>
            <person name="van Solingen P."/>
            <person name="Specht T."/>
            <person name="Sun J."/>
            <person name="Taheri-Talesh N."/>
            <person name="Takeshita N."/>
            <person name="Ussery D."/>
            <person name="vanKuyk P.A."/>
            <person name="Visser H."/>
            <person name="van de Vondervoort P.J."/>
            <person name="de Vries R.P."/>
            <person name="Walton J."/>
            <person name="Xiang X."/>
            <person name="Xiong Y."/>
            <person name="Zeng A.P."/>
            <person name="Brandt B.W."/>
            <person name="Cornell M.J."/>
            <person name="van den Hondel C.A."/>
            <person name="Visser J."/>
            <person name="Oliver S.G."/>
            <person name="Turner G."/>
        </authorList>
    </citation>
    <scope>GENOME REANNOTATION</scope>
    <source>
        <strain evidence="8">FGSC A4 / ATCC 38163 / CBS 112.46 / NRRL 194 / M139</strain>
    </source>
</reference>
<dbReference type="AlphaFoldDB" id="Q5B610"/>
<dbReference type="OrthoDB" id="5620at2759"/>
<accession>Q5B610</accession>
<feature type="transmembrane region" description="Helical" evidence="6">
    <location>
        <begin position="61"/>
        <end position="78"/>
    </location>
</feature>
<dbReference type="RefSeq" id="XP_661624.1">
    <property type="nucleotide sequence ID" value="XM_656532.1"/>
</dbReference>
<evidence type="ECO:0000256" key="3">
    <source>
        <dbReference type="ARBA" id="ARBA00022692"/>
    </source>
</evidence>
<dbReference type="Pfam" id="PF03647">
    <property type="entry name" value="Tmemb_14"/>
    <property type="match status" value="1"/>
</dbReference>
<dbReference type="Gene3D" id="1.10.10.1740">
    <property type="entry name" value="Transmembrane protein 14-like"/>
    <property type="match status" value="1"/>
</dbReference>
<comment type="similarity">
    <text evidence="2">Belongs to the TMEM14 family.</text>
</comment>
<organism evidence="7 8">
    <name type="scientific">Emericella nidulans (strain FGSC A4 / ATCC 38163 / CBS 112.46 / NRRL 194 / M139)</name>
    <name type="common">Aspergillus nidulans</name>
    <dbReference type="NCBI Taxonomy" id="227321"/>
    <lineage>
        <taxon>Eukaryota</taxon>
        <taxon>Fungi</taxon>
        <taxon>Dikarya</taxon>
        <taxon>Ascomycota</taxon>
        <taxon>Pezizomycotina</taxon>
        <taxon>Eurotiomycetes</taxon>
        <taxon>Eurotiomycetidae</taxon>
        <taxon>Eurotiales</taxon>
        <taxon>Aspergillaceae</taxon>
        <taxon>Aspergillus</taxon>
        <taxon>Aspergillus subgen. Nidulantes</taxon>
    </lineage>
</organism>
<feature type="transmembrane region" description="Helical" evidence="6">
    <location>
        <begin position="84"/>
        <end position="103"/>
    </location>
</feature>
<proteinExistence type="inferred from homology"/>
<keyword evidence="3 6" id="KW-0812">Transmembrane</keyword>
<dbReference type="InterPro" id="IPR005349">
    <property type="entry name" value="TMEM14"/>
</dbReference>
<dbReference type="eggNOG" id="KOG4267">
    <property type="taxonomic scope" value="Eukaryota"/>
</dbReference>
<comment type="subcellular location">
    <subcellularLocation>
        <location evidence="1">Membrane</location>
    </subcellularLocation>
</comment>
<protein>
    <submittedName>
        <fullName evidence="7">UPF0136 domain protein (AFU_orthologue AFUA_1G03720)</fullName>
    </submittedName>
</protein>
<evidence type="ECO:0000256" key="1">
    <source>
        <dbReference type="ARBA" id="ARBA00004370"/>
    </source>
</evidence>
<name>Q5B610_EMENI</name>
<dbReference type="OMA" id="YGLFTFG"/>
<dbReference type="InterPro" id="IPR044890">
    <property type="entry name" value="TMEM14_sf"/>
</dbReference>